<reference evidence="8" key="1">
    <citation type="submission" date="2022-08" db="EMBL/GenBank/DDBJ databases">
        <authorList>
            <person name="Li F."/>
        </authorList>
    </citation>
    <scope>NUCLEOTIDE SEQUENCE</scope>
    <source>
        <strain evidence="8">MQZ15Z-1</strain>
    </source>
</reference>
<dbReference type="InterPro" id="IPR040919">
    <property type="entry name" value="Asparaginase_C"/>
</dbReference>
<gene>
    <name evidence="8" type="ORF">NVS89_07865</name>
</gene>
<dbReference type="PIRSF" id="PIRSF001220">
    <property type="entry name" value="L-ASNase_gatD"/>
    <property type="match status" value="1"/>
</dbReference>
<evidence type="ECO:0000256" key="3">
    <source>
        <dbReference type="PIRSR" id="PIRSR001220-1"/>
    </source>
</evidence>
<organism evidence="8 9">
    <name type="scientific">Ancylobacter mangrovi</name>
    <dbReference type="NCBI Taxonomy" id="2972472"/>
    <lineage>
        <taxon>Bacteria</taxon>
        <taxon>Pseudomonadati</taxon>
        <taxon>Pseudomonadota</taxon>
        <taxon>Alphaproteobacteria</taxon>
        <taxon>Hyphomicrobiales</taxon>
        <taxon>Xanthobacteraceae</taxon>
        <taxon>Ancylobacter</taxon>
    </lineage>
</organism>
<dbReference type="FunFam" id="3.40.50.1170:FF:000001">
    <property type="entry name" value="L-asparaginase 2"/>
    <property type="match status" value="1"/>
</dbReference>
<protein>
    <submittedName>
        <fullName evidence="8">Asparaginase</fullName>
    </submittedName>
</protein>
<dbReference type="PROSITE" id="PS51732">
    <property type="entry name" value="ASN_GLN_ASE_3"/>
    <property type="match status" value="1"/>
</dbReference>
<dbReference type="SUPFAM" id="SSF53774">
    <property type="entry name" value="Glutaminase/Asparaginase"/>
    <property type="match status" value="1"/>
</dbReference>
<dbReference type="SFLD" id="SFLDS00057">
    <property type="entry name" value="Glutaminase/Asparaginase"/>
    <property type="match status" value="1"/>
</dbReference>
<dbReference type="Proteomes" id="UP001151088">
    <property type="component" value="Unassembled WGS sequence"/>
</dbReference>
<feature type="domain" description="L-asparaginase N-terminal" evidence="6">
    <location>
        <begin position="5"/>
        <end position="193"/>
    </location>
</feature>
<dbReference type="GO" id="GO:0004067">
    <property type="term" value="F:asparaginase activity"/>
    <property type="evidence" value="ECO:0007669"/>
    <property type="project" value="UniProtKB-UniRule"/>
</dbReference>
<evidence type="ECO:0000256" key="4">
    <source>
        <dbReference type="PIRSR" id="PIRSR001220-2"/>
    </source>
</evidence>
<evidence type="ECO:0000313" key="9">
    <source>
        <dbReference type="Proteomes" id="UP001151088"/>
    </source>
</evidence>
<comment type="caution">
    <text evidence="8">The sequence shown here is derived from an EMBL/GenBank/DDBJ whole genome shotgun (WGS) entry which is preliminary data.</text>
</comment>
<dbReference type="InterPro" id="IPR027474">
    <property type="entry name" value="L-asparaginase_N"/>
</dbReference>
<sequence length="336" mass="33576">MTRPRLLVLSLGGTITMTAADPAAGAGITPTLGAADLVAAVPGLGEVAQIEARSPQRLPSASLGLDHVVAVAQEIRAGFAQGFDGAIVIQGTDTLEETAFALDLLLREEQPVVVTGAMRGAQAPGAEGPANLLTAAIVAASAEARGLGALAVLNDEIHAARLVRKAHSALASAFVSDNGGPLGVVAEGRARLLTRVGRIGLPAFAPAAANPNAALPPVALLKMAMGDDGRLLRAVPGLGYAGLVLEGMGAGHVPADLAEDVGTIAAALPVVLASRTLAGPVFERTYGYAGSEIDLIARGLVPAGFLTGPKARLLLTLALASGWDAAAIRAAFAAYG</sequence>
<dbReference type="PANTHER" id="PTHR11707">
    <property type="entry name" value="L-ASPARAGINASE"/>
    <property type="match status" value="1"/>
</dbReference>
<dbReference type="InterPro" id="IPR036152">
    <property type="entry name" value="Asp/glu_Ase-like_sf"/>
</dbReference>
<dbReference type="InterPro" id="IPR027473">
    <property type="entry name" value="L-asparaginase_C"/>
</dbReference>
<keyword evidence="2" id="KW-0378">Hydrolase</keyword>
<dbReference type="CDD" id="cd08964">
    <property type="entry name" value="L-asparaginase_II"/>
    <property type="match status" value="1"/>
</dbReference>
<dbReference type="PIRSF" id="PIRSF500176">
    <property type="entry name" value="L_ASNase"/>
    <property type="match status" value="1"/>
</dbReference>
<feature type="domain" description="Asparaginase/glutaminase C-terminal" evidence="7">
    <location>
        <begin position="218"/>
        <end position="332"/>
    </location>
</feature>
<dbReference type="AlphaFoldDB" id="A0A9X2PAG6"/>
<dbReference type="InterPro" id="IPR037152">
    <property type="entry name" value="L-asparaginase_N_sf"/>
</dbReference>
<feature type="binding site" evidence="4">
    <location>
        <begin position="92"/>
        <end position="93"/>
    </location>
    <ligand>
        <name>substrate</name>
    </ligand>
</feature>
<keyword evidence="9" id="KW-1185">Reference proteome</keyword>
<feature type="chain" id="PRO_5040774104" evidence="5">
    <location>
        <begin position="20"/>
        <end position="336"/>
    </location>
</feature>
<evidence type="ECO:0000313" key="8">
    <source>
        <dbReference type="EMBL" id="MCS0495011.1"/>
    </source>
</evidence>
<feature type="binding site" evidence="4">
    <location>
        <position position="60"/>
    </location>
    <ligand>
        <name>substrate</name>
    </ligand>
</feature>
<keyword evidence="5" id="KW-0732">Signal</keyword>
<dbReference type="EMBL" id="JANTHZ010000002">
    <property type="protein sequence ID" value="MCS0495011.1"/>
    <property type="molecule type" value="Genomic_DNA"/>
</dbReference>
<dbReference type="InterPro" id="IPR006034">
    <property type="entry name" value="Asparaginase/glutaminase-like"/>
</dbReference>
<dbReference type="GO" id="GO:0006528">
    <property type="term" value="P:asparagine metabolic process"/>
    <property type="evidence" value="ECO:0007669"/>
    <property type="project" value="InterPro"/>
</dbReference>
<proteinExistence type="inferred from homology"/>
<dbReference type="InterPro" id="IPR004550">
    <property type="entry name" value="AsnASE_II"/>
</dbReference>
<dbReference type="Pfam" id="PF17763">
    <property type="entry name" value="Asparaginase_C"/>
    <property type="match status" value="1"/>
</dbReference>
<name>A0A9X2PAG6_9HYPH</name>
<dbReference type="SMART" id="SM00870">
    <property type="entry name" value="Asparaginase"/>
    <property type="match status" value="1"/>
</dbReference>
<evidence type="ECO:0000256" key="2">
    <source>
        <dbReference type="ARBA" id="ARBA00022801"/>
    </source>
</evidence>
<feature type="signal peptide" evidence="5">
    <location>
        <begin position="1"/>
        <end position="19"/>
    </location>
</feature>
<dbReference type="PANTHER" id="PTHR11707:SF28">
    <property type="entry name" value="60 KDA LYSOPHOSPHOLIPASE"/>
    <property type="match status" value="1"/>
</dbReference>
<dbReference type="Gene3D" id="3.40.50.1170">
    <property type="entry name" value="L-asparaginase, N-terminal domain"/>
    <property type="match status" value="1"/>
</dbReference>
<evidence type="ECO:0000256" key="1">
    <source>
        <dbReference type="ARBA" id="ARBA00010518"/>
    </source>
</evidence>
<evidence type="ECO:0000259" key="6">
    <source>
        <dbReference type="Pfam" id="PF00710"/>
    </source>
</evidence>
<evidence type="ECO:0000259" key="7">
    <source>
        <dbReference type="Pfam" id="PF17763"/>
    </source>
</evidence>
<feature type="active site" description="O-isoaspartyl threonine intermediate" evidence="3">
    <location>
        <position position="14"/>
    </location>
</feature>
<accession>A0A9X2PAG6</accession>
<dbReference type="RefSeq" id="WP_258732052.1">
    <property type="nucleotide sequence ID" value="NZ_JANTHZ010000002.1"/>
</dbReference>
<dbReference type="Gene3D" id="3.40.50.40">
    <property type="match status" value="1"/>
</dbReference>
<evidence type="ECO:0000256" key="5">
    <source>
        <dbReference type="SAM" id="SignalP"/>
    </source>
</evidence>
<comment type="similarity">
    <text evidence="1">Belongs to the asparaginase 1 family.</text>
</comment>
<dbReference type="Pfam" id="PF00710">
    <property type="entry name" value="Asparaginase"/>
    <property type="match status" value="1"/>
</dbReference>
<dbReference type="PRINTS" id="PR00139">
    <property type="entry name" value="ASNGLNASE"/>
</dbReference>